<dbReference type="Gene3D" id="3.90.640.20">
    <property type="entry name" value="Heat-shock cognate protein, ATPase"/>
    <property type="match status" value="1"/>
</dbReference>
<evidence type="ECO:0000313" key="6">
    <source>
        <dbReference type="EMBL" id="MDN4607261.1"/>
    </source>
</evidence>
<feature type="compositionally biased region" description="Acidic residues" evidence="3">
    <location>
        <begin position="290"/>
        <end position="313"/>
    </location>
</feature>
<dbReference type="InterPro" id="IPR037126">
    <property type="entry name" value="PdaC/RsiV-like_sf"/>
</dbReference>
<keyword evidence="1" id="KW-0479">Metal-binding</keyword>
<keyword evidence="4" id="KW-0812">Transmembrane</keyword>
<reference evidence="6" key="1">
    <citation type="submission" date="2023-03" db="EMBL/GenBank/DDBJ databases">
        <title>MT1 and MT2 Draft Genomes of Novel Species.</title>
        <authorList>
            <person name="Venkateswaran K."/>
        </authorList>
    </citation>
    <scope>NUCLEOTIDE SEQUENCE</scope>
    <source>
        <strain evidence="6">F6_3S_P_2</strain>
    </source>
</reference>
<dbReference type="Gene3D" id="3.20.20.370">
    <property type="entry name" value="Glycoside hydrolase/deacetylase"/>
    <property type="match status" value="1"/>
</dbReference>
<dbReference type="Pfam" id="PF11738">
    <property type="entry name" value="DUF3298"/>
    <property type="match status" value="1"/>
</dbReference>
<dbReference type="InterPro" id="IPR050248">
    <property type="entry name" value="Polysacc_deacetylase_ArnD"/>
</dbReference>
<evidence type="ECO:0000256" key="1">
    <source>
        <dbReference type="ARBA" id="ARBA00022723"/>
    </source>
</evidence>
<dbReference type="PANTHER" id="PTHR10587:SF133">
    <property type="entry name" value="CHITIN DEACETYLASE 1-RELATED"/>
    <property type="match status" value="1"/>
</dbReference>
<feature type="transmembrane region" description="Helical" evidence="4">
    <location>
        <begin position="12"/>
        <end position="33"/>
    </location>
</feature>
<dbReference type="InterPro" id="IPR011330">
    <property type="entry name" value="Glyco_hydro/deAcase_b/a-brl"/>
</dbReference>
<dbReference type="PANTHER" id="PTHR10587">
    <property type="entry name" value="GLYCOSYL TRANSFERASE-RELATED"/>
    <property type="match status" value="1"/>
</dbReference>
<comment type="caution">
    <text evidence="6">The sequence shown here is derived from an EMBL/GenBank/DDBJ whole genome shotgun (WGS) entry which is preliminary data.</text>
</comment>
<dbReference type="Proteomes" id="UP001175097">
    <property type="component" value="Unassembled WGS sequence"/>
</dbReference>
<protein>
    <submittedName>
        <fullName evidence="6">Polysaccharide deacetylase family protein</fullName>
    </submittedName>
</protein>
<dbReference type="InterPro" id="IPR021729">
    <property type="entry name" value="DUF3298"/>
</dbReference>
<keyword evidence="4" id="KW-1133">Transmembrane helix</keyword>
<keyword evidence="7" id="KW-1185">Reference proteome</keyword>
<dbReference type="InterPro" id="IPR002509">
    <property type="entry name" value="NODB_dom"/>
</dbReference>
<dbReference type="EMBL" id="JAROCC010000004">
    <property type="protein sequence ID" value="MDN4607261.1"/>
    <property type="molecule type" value="Genomic_DNA"/>
</dbReference>
<sequence>MKKPRHKTRSIWIDIIFSSTIILLTVAAILLILSPNKNYTASAPNVQEKEHNVSSSIETEVIDSNYPGIKIVTKTSNDKKAPFAIQYPQSANSSFNEKVIDYITAVQEEYMETMNNKVQIDVNTKGELNISYETLSHSSGYYSFVVVNNSNYSDSPRGKTEIRTFHLNPETGVSYTIVDLFEADVSRLTTLSALIQSEINNDVTLNGHLLSTALEHYTKPAWENFRNYAIIDDSLIFYFDENTIADDSVGPLVVSLFMDKIGKLLVDAFKPLIEEDEIPKNESPTIAEEEKIEESTDAESEDPIDNEESEESTEIVTTGKKVALTFDDGPDPKVTIQILDILEKHNAKATFFMLGSRVEYYPEITKKVHDAGHELAGHTWNHADLTKLTPERIAKEINDTSAIIEQVTGAKVNAYRPPYGAVNEKVRKFANLPTVLWDVDTRDWEHRDSQKLIQNVKQHTKDGSIILMHDIHQSTADGLDAVLTFLENEGYQFVTVSDLNTNP</sequence>
<accession>A0ABT8JRU2</accession>
<feature type="region of interest" description="Disordered" evidence="3">
    <location>
        <begin position="277"/>
        <end position="314"/>
    </location>
</feature>
<dbReference type="Pfam" id="PF01522">
    <property type="entry name" value="Polysacc_deac_1"/>
    <property type="match status" value="1"/>
</dbReference>
<evidence type="ECO:0000256" key="2">
    <source>
        <dbReference type="ARBA" id="ARBA00022801"/>
    </source>
</evidence>
<evidence type="ECO:0000313" key="7">
    <source>
        <dbReference type="Proteomes" id="UP001175097"/>
    </source>
</evidence>
<name>A0ABT8JRU2_9BACL</name>
<organism evidence="6 7">
    <name type="scientific">Sporosarcina highlanderae</name>
    <dbReference type="NCBI Taxonomy" id="3035916"/>
    <lineage>
        <taxon>Bacteria</taxon>
        <taxon>Bacillati</taxon>
        <taxon>Bacillota</taxon>
        <taxon>Bacilli</taxon>
        <taxon>Bacillales</taxon>
        <taxon>Caryophanaceae</taxon>
        <taxon>Sporosarcina</taxon>
    </lineage>
</organism>
<evidence type="ECO:0000259" key="5">
    <source>
        <dbReference type="PROSITE" id="PS51677"/>
    </source>
</evidence>
<keyword evidence="4" id="KW-0472">Membrane</keyword>
<evidence type="ECO:0000256" key="4">
    <source>
        <dbReference type="SAM" id="Phobius"/>
    </source>
</evidence>
<dbReference type="SUPFAM" id="SSF88713">
    <property type="entry name" value="Glycoside hydrolase/deacetylase"/>
    <property type="match status" value="1"/>
</dbReference>
<dbReference type="RefSeq" id="WP_301242802.1">
    <property type="nucleotide sequence ID" value="NZ_JAROCC010000004.1"/>
</dbReference>
<proteinExistence type="predicted"/>
<dbReference type="PROSITE" id="PS51677">
    <property type="entry name" value="NODB"/>
    <property type="match status" value="1"/>
</dbReference>
<gene>
    <name evidence="6" type="ORF">P5G49_07160</name>
</gene>
<evidence type="ECO:0000256" key="3">
    <source>
        <dbReference type="SAM" id="MobiDB-lite"/>
    </source>
</evidence>
<keyword evidence="2" id="KW-0378">Hydrolase</keyword>
<feature type="domain" description="NodB homology" evidence="5">
    <location>
        <begin position="320"/>
        <end position="494"/>
    </location>
</feature>